<sequence>MSKLPLYEKVGYAMGDAAANLVWRGALAYLAVFYTDTFGLAASAAAILFLVVRLSDGVTDIIMGMIADRTNTSWGKFRPWILWSTPFLCVFMVLCFTTPDFNDTGKLIYAYVTYIGLTLAYTMNNVPYSALMGVMTANDKERTSLSGFRFAGAFLGGLLVMGFLPTLVKYFGEGNDAIGYQYTMYVFAALLCVLMLITVFTTKERVIPVQQSSNGLAVELRDLMTHLPFLLAPLISITAFFYYRNLISGIIFVLVFAVIGVLIKRLIKDDNKEVTGSKRDMLDLITNKPWLILLGMGFLTMMFNGIKYGVIAYYFKYYIGDALLVGQYFIGLLVVSILGALCTSFLANKFGRRNLFIIAMVLSSLITCGFYWIPEKDVSMVFVLGCSAEFFAAMMPTLFFSMLGDSADYSEWRNGRRATGLIYSAGTFVQKTGGGFAGALVLVVLAKYGYDGMDLSTINAALPGMKQLMSFIPAAFGFAGAILMVFYPLTEKLQQQILEELTERRNAPILSTV</sequence>
<keyword evidence="2" id="KW-0472">Membrane</keyword>
<dbReference type="EMBL" id="BAEN01000051">
    <property type="protein sequence ID" value="GAC15311.1"/>
    <property type="molecule type" value="Genomic_DNA"/>
</dbReference>
<dbReference type="InterPro" id="IPR001927">
    <property type="entry name" value="Na/Gal_symport"/>
</dbReference>
<feature type="transmembrane region" description="Helical" evidence="2">
    <location>
        <begin position="421"/>
        <end position="448"/>
    </location>
</feature>
<dbReference type="GO" id="GO:0006814">
    <property type="term" value="P:sodium ion transport"/>
    <property type="evidence" value="ECO:0007669"/>
    <property type="project" value="InterPro"/>
</dbReference>
<dbReference type="Proteomes" id="UP000006334">
    <property type="component" value="Unassembled WGS sequence"/>
</dbReference>
<feature type="transmembrane region" description="Helical" evidence="2">
    <location>
        <begin position="327"/>
        <end position="347"/>
    </location>
</feature>
<keyword evidence="2" id="KW-1133">Transmembrane helix</keyword>
<dbReference type="Pfam" id="PF13347">
    <property type="entry name" value="MFS_2"/>
    <property type="match status" value="1"/>
</dbReference>
<feature type="transmembrane region" description="Helical" evidence="2">
    <location>
        <begin position="288"/>
        <end position="315"/>
    </location>
</feature>
<dbReference type="NCBIfam" id="TIGR00792">
    <property type="entry name" value="gph"/>
    <property type="match status" value="1"/>
</dbReference>
<keyword evidence="4" id="KW-1185">Reference proteome</keyword>
<protein>
    <submittedName>
        <fullName evidence="3">Sugar (Glycoside-Pentoside-hexuronide) transporter</fullName>
    </submittedName>
</protein>
<keyword evidence="2" id="KW-0812">Transmembrane</keyword>
<dbReference type="CDD" id="cd17332">
    <property type="entry name" value="MFS_MelB_like"/>
    <property type="match status" value="1"/>
</dbReference>
<organism evidence="3 4">
    <name type="scientific">Aliiglaciecola lipolytica E3</name>
    <dbReference type="NCBI Taxonomy" id="1127673"/>
    <lineage>
        <taxon>Bacteria</taxon>
        <taxon>Pseudomonadati</taxon>
        <taxon>Pseudomonadota</taxon>
        <taxon>Gammaproteobacteria</taxon>
        <taxon>Alteromonadales</taxon>
        <taxon>Alteromonadaceae</taxon>
        <taxon>Aliiglaciecola</taxon>
    </lineage>
</organism>
<dbReference type="GO" id="GO:0008643">
    <property type="term" value="P:carbohydrate transport"/>
    <property type="evidence" value="ECO:0007669"/>
    <property type="project" value="InterPro"/>
</dbReference>
<dbReference type="GO" id="GO:0015293">
    <property type="term" value="F:symporter activity"/>
    <property type="evidence" value="ECO:0007669"/>
    <property type="project" value="InterPro"/>
</dbReference>
<feature type="transmembrane region" description="Helical" evidence="2">
    <location>
        <begin position="379"/>
        <end position="400"/>
    </location>
</feature>
<dbReference type="SUPFAM" id="SSF103473">
    <property type="entry name" value="MFS general substrate transporter"/>
    <property type="match status" value="1"/>
</dbReference>
<reference evidence="3 4" key="1">
    <citation type="journal article" date="2017" name="Antonie Van Leeuwenhoek">
        <title>Rhizobium rhizosphaerae sp. nov., a novel species isolated from rice rhizosphere.</title>
        <authorList>
            <person name="Zhao J.J."/>
            <person name="Zhang J."/>
            <person name="Zhang R.J."/>
            <person name="Zhang C.W."/>
            <person name="Yin H.Q."/>
            <person name="Zhang X.X."/>
        </authorList>
    </citation>
    <scope>NUCLEOTIDE SEQUENCE [LARGE SCALE GENOMIC DNA]</scope>
    <source>
        <strain evidence="3 4">E3</strain>
    </source>
</reference>
<dbReference type="Gene3D" id="1.20.1250.20">
    <property type="entry name" value="MFS general substrate transporter like domains"/>
    <property type="match status" value="2"/>
</dbReference>
<dbReference type="PANTHER" id="PTHR11328:SF24">
    <property type="entry name" value="MAJOR FACILITATOR SUPERFAMILY (MFS) PROFILE DOMAIN-CONTAINING PROTEIN"/>
    <property type="match status" value="1"/>
</dbReference>
<dbReference type="InterPro" id="IPR039672">
    <property type="entry name" value="MFS_2"/>
</dbReference>
<dbReference type="PANTHER" id="PTHR11328">
    <property type="entry name" value="MAJOR FACILITATOR SUPERFAMILY DOMAIN-CONTAINING PROTEIN"/>
    <property type="match status" value="1"/>
</dbReference>
<feature type="transmembrane region" description="Helical" evidence="2">
    <location>
        <begin position="223"/>
        <end position="243"/>
    </location>
</feature>
<feature type="transmembrane region" description="Helical" evidence="2">
    <location>
        <begin position="147"/>
        <end position="168"/>
    </location>
</feature>
<feature type="transmembrane region" description="Helical" evidence="2">
    <location>
        <begin position="354"/>
        <end position="373"/>
    </location>
</feature>
<evidence type="ECO:0000313" key="4">
    <source>
        <dbReference type="Proteomes" id="UP000006334"/>
    </source>
</evidence>
<evidence type="ECO:0000256" key="2">
    <source>
        <dbReference type="SAM" id="Phobius"/>
    </source>
</evidence>
<feature type="transmembrane region" description="Helical" evidence="2">
    <location>
        <begin position="107"/>
        <end position="126"/>
    </location>
</feature>
<gene>
    <name evidence="3" type="ORF">GLIP_2689</name>
</gene>
<evidence type="ECO:0000256" key="1">
    <source>
        <dbReference type="ARBA" id="ARBA00009617"/>
    </source>
</evidence>
<comment type="caution">
    <text evidence="3">The sequence shown here is derived from an EMBL/GenBank/DDBJ whole genome shotgun (WGS) entry which is preliminary data.</text>
</comment>
<proteinExistence type="inferred from homology"/>
<evidence type="ECO:0000313" key="3">
    <source>
        <dbReference type="EMBL" id="GAC15311.1"/>
    </source>
</evidence>
<dbReference type="eggNOG" id="COG2211">
    <property type="taxonomic scope" value="Bacteria"/>
</dbReference>
<comment type="similarity">
    <text evidence="1">Belongs to the sodium:galactoside symporter (TC 2.A.2) family.</text>
</comment>
<dbReference type="InterPro" id="IPR036259">
    <property type="entry name" value="MFS_trans_sf"/>
</dbReference>
<feature type="transmembrane region" description="Helical" evidence="2">
    <location>
        <begin position="180"/>
        <end position="202"/>
    </location>
</feature>
<dbReference type="OrthoDB" id="181905at2"/>
<accession>K6XUJ2</accession>
<feature type="transmembrane region" description="Helical" evidence="2">
    <location>
        <begin position="249"/>
        <end position="267"/>
    </location>
</feature>
<feature type="transmembrane region" description="Helical" evidence="2">
    <location>
        <begin position="80"/>
        <end position="101"/>
    </location>
</feature>
<dbReference type="RefSeq" id="WP_008845116.1">
    <property type="nucleotide sequence ID" value="NZ_BAEN01000051.1"/>
</dbReference>
<dbReference type="STRING" id="1127673.GLIP_2689"/>
<dbReference type="AlphaFoldDB" id="K6XUJ2"/>
<name>K6XUJ2_9ALTE</name>
<feature type="transmembrane region" description="Helical" evidence="2">
    <location>
        <begin position="468"/>
        <end position="489"/>
    </location>
</feature>
<dbReference type="GO" id="GO:0005886">
    <property type="term" value="C:plasma membrane"/>
    <property type="evidence" value="ECO:0007669"/>
    <property type="project" value="TreeGrafter"/>
</dbReference>
<feature type="transmembrane region" description="Helical" evidence="2">
    <location>
        <begin position="38"/>
        <end position="59"/>
    </location>
</feature>